<name>A0A0A2L3U2_PENIT</name>
<dbReference type="EMBL" id="JQGA01000587">
    <property type="protein sequence ID" value="KGO74752.1"/>
    <property type="molecule type" value="Genomic_DNA"/>
</dbReference>
<protein>
    <submittedName>
        <fullName evidence="1">Uncharacterized protein</fullName>
    </submittedName>
</protein>
<organism evidence="1 2">
    <name type="scientific">Penicillium italicum</name>
    <name type="common">Blue mold</name>
    <dbReference type="NCBI Taxonomy" id="40296"/>
    <lineage>
        <taxon>Eukaryota</taxon>
        <taxon>Fungi</taxon>
        <taxon>Dikarya</taxon>
        <taxon>Ascomycota</taxon>
        <taxon>Pezizomycotina</taxon>
        <taxon>Eurotiomycetes</taxon>
        <taxon>Eurotiomycetidae</taxon>
        <taxon>Eurotiales</taxon>
        <taxon>Aspergillaceae</taxon>
        <taxon>Penicillium</taxon>
    </lineage>
</organism>
<gene>
    <name evidence="1" type="ORF">PITC_083610</name>
</gene>
<dbReference type="HOGENOM" id="CLU_2590508_0_0_1"/>
<sequence>MAAFAVLLNGSWVKSTRDTNRPPASTLPNHMDVKKLWCDFSFIKRMMILPCKLPRYWDVRLSYRTATSWIDQSGVGMYLG</sequence>
<dbReference type="Proteomes" id="UP000030104">
    <property type="component" value="Unassembled WGS sequence"/>
</dbReference>
<proteinExistence type="predicted"/>
<evidence type="ECO:0000313" key="2">
    <source>
        <dbReference type="Proteomes" id="UP000030104"/>
    </source>
</evidence>
<reference evidence="1 2" key="1">
    <citation type="journal article" date="2015" name="Mol. Plant Microbe Interact.">
        <title>Genome, transcriptome, and functional analyses of Penicillium expansum provide new insights into secondary metabolism and pathogenicity.</title>
        <authorList>
            <person name="Ballester A.R."/>
            <person name="Marcet-Houben M."/>
            <person name="Levin E."/>
            <person name="Sela N."/>
            <person name="Selma-Lazaro C."/>
            <person name="Carmona L."/>
            <person name="Wisniewski M."/>
            <person name="Droby S."/>
            <person name="Gonzalez-Candelas L."/>
            <person name="Gabaldon T."/>
        </authorList>
    </citation>
    <scope>NUCLEOTIDE SEQUENCE [LARGE SCALE GENOMIC DNA]</scope>
    <source>
        <strain evidence="1 2">PHI-1</strain>
    </source>
</reference>
<evidence type="ECO:0000313" key="1">
    <source>
        <dbReference type="EMBL" id="KGO74752.1"/>
    </source>
</evidence>
<accession>A0A0A2L3U2</accession>
<dbReference type="AlphaFoldDB" id="A0A0A2L3U2"/>
<keyword evidence="2" id="KW-1185">Reference proteome</keyword>
<comment type="caution">
    <text evidence="1">The sequence shown here is derived from an EMBL/GenBank/DDBJ whole genome shotgun (WGS) entry which is preliminary data.</text>
</comment>